<dbReference type="Proteomes" id="UP000094043">
    <property type="component" value="Chromosome 3"/>
</dbReference>
<reference evidence="3" key="3">
    <citation type="submission" date="2024-01" db="EMBL/GenBank/DDBJ databases">
        <authorList>
            <person name="Coelho M.A."/>
            <person name="David-Palma M."/>
            <person name="Shea T."/>
            <person name="Sun S."/>
            <person name="Cuomo C.A."/>
            <person name="Heitman J."/>
        </authorList>
    </citation>
    <scope>NUCLEOTIDE SEQUENCE</scope>
    <source>
        <strain evidence="3">CBS 7841</strain>
    </source>
</reference>
<gene>
    <name evidence="3" type="ORF">L203_102644</name>
</gene>
<evidence type="ECO:0000313" key="4">
    <source>
        <dbReference type="Proteomes" id="UP000094043"/>
    </source>
</evidence>
<keyword evidence="4" id="KW-1185">Reference proteome</keyword>
<dbReference type="GeneID" id="91086855"/>
<feature type="compositionally biased region" description="Gly residues" evidence="1">
    <location>
        <begin position="99"/>
        <end position="110"/>
    </location>
</feature>
<evidence type="ECO:0000313" key="3">
    <source>
        <dbReference type="EMBL" id="WVN87462.1"/>
    </source>
</evidence>
<feature type="signal peptide" evidence="2">
    <location>
        <begin position="1"/>
        <end position="19"/>
    </location>
</feature>
<reference evidence="3" key="2">
    <citation type="journal article" date="2022" name="Elife">
        <title>Obligate sexual reproduction of a homothallic fungus closely related to the Cryptococcus pathogenic species complex.</title>
        <authorList>
            <person name="Passer A.R."/>
            <person name="Clancey S.A."/>
            <person name="Shea T."/>
            <person name="David-Palma M."/>
            <person name="Averette A.F."/>
            <person name="Boekhout T."/>
            <person name="Porcel B.M."/>
            <person name="Nowrousian M."/>
            <person name="Cuomo C.A."/>
            <person name="Sun S."/>
            <person name="Heitman J."/>
            <person name="Coelho M.A."/>
        </authorList>
    </citation>
    <scope>NUCLEOTIDE SEQUENCE</scope>
    <source>
        <strain evidence="3">CBS 7841</strain>
    </source>
</reference>
<keyword evidence="2" id="KW-0732">Signal</keyword>
<proteinExistence type="predicted"/>
<reference evidence="3" key="1">
    <citation type="submission" date="2016-06" db="EMBL/GenBank/DDBJ databases">
        <authorList>
            <person name="Cuomo C."/>
            <person name="Litvintseva A."/>
            <person name="Heitman J."/>
            <person name="Chen Y."/>
            <person name="Sun S."/>
            <person name="Springer D."/>
            <person name="Dromer F."/>
            <person name="Young S."/>
            <person name="Zeng Q."/>
            <person name="Chapman S."/>
            <person name="Gujja S."/>
            <person name="Saif S."/>
            <person name="Birren B."/>
        </authorList>
    </citation>
    <scope>NUCLEOTIDE SEQUENCE</scope>
    <source>
        <strain evidence="3">CBS 7841</strain>
    </source>
</reference>
<evidence type="ECO:0000256" key="1">
    <source>
        <dbReference type="SAM" id="MobiDB-lite"/>
    </source>
</evidence>
<sequence>MSMLFNVLAFSSSFTPSAAAGPKVISKIPTLAELQKSAESLGSSFASSLPSLPAYPGRSEPPEQLQKSGVAIQRKEQAQAGIIPNFSPPSYSEKDPYTGSGGVGIQGGFRGKLKKKRSGWLKIQTGIPDESELERKPKMVKSRAYAESFHDSRSQYHNSQQVRQRPSWKDWIMCRTCR</sequence>
<dbReference type="EMBL" id="CP143786">
    <property type="protein sequence ID" value="WVN87462.1"/>
    <property type="molecule type" value="Genomic_DNA"/>
</dbReference>
<evidence type="ECO:0000256" key="2">
    <source>
        <dbReference type="SAM" id="SignalP"/>
    </source>
</evidence>
<name>A0AAJ8JS94_9TREE</name>
<protein>
    <submittedName>
        <fullName evidence="3">Uncharacterized protein</fullName>
    </submittedName>
</protein>
<organism evidence="3 4">
    <name type="scientific">Cryptococcus depauperatus CBS 7841</name>
    <dbReference type="NCBI Taxonomy" id="1295531"/>
    <lineage>
        <taxon>Eukaryota</taxon>
        <taxon>Fungi</taxon>
        <taxon>Dikarya</taxon>
        <taxon>Basidiomycota</taxon>
        <taxon>Agaricomycotina</taxon>
        <taxon>Tremellomycetes</taxon>
        <taxon>Tremellales</taxon>
        <taxon>Cryptococcaceae</taxon>
        <taxon>Cryptococcus</taxon>
    </lineage>
</organism>
<accession>A0AAJ8JS94</accession>
<feature type="chain" id="PRO_5042615503" evidence="2">
    <location>
        <begin position="20"/>
        <end position="178"/>
    </location>
</feature>
<dbReference type="KEGG" id="cdep:91086855"/>
<dbReference type="AlphaFoldDB" id="A0AAJ8JS94"/>
<feature type="region of interest" description="Disordered" evidence="1">
    <location>
        <begin position="51"/>
        <end position="110"/>
    </location>
</feature>
<dbReference type="RefSeq" id="XP_066068162.1">
    <property type="nucleotide sequence ID" value="XM_066212065.1"/>
</dbReference>